<reference evidence="2" key="1">
    <citation type="submission" date="2022-01" db="EMBL/GenBank/DDBJ databases">
        <authorList>
            <person name="King R."/>
        </authorList>
    </citation>
    <scope>NUCLEOTIDE SEQUENCE</scope>
</reference>
<organism evidence="2 3">
    <name type="scientific">Psylliodes chrysocephalus</name>
    <dbReference type="NCBI Taxonomy" id="3402493"/>
    <lineage>
        <taxon>Eukaryota</taxon>
        <taxon>Metazoa</taxon>
        <taxon>Ecdysozoa</taxon>
        <taxon>Arthropoda</taxon>
        <taxon>Hexapoda</taxon>
        <taxon>Insecta</taxon>
        <taxon>Pterygota</taxon>
        <taxon>Neoptera</taxon>
        <taxon>Endopterygota</taxon>
        <taxon>Coleoptera</taxon>
        <taxon>Polyphaga</taxon>
        <taxon>Cucujiformia</taxon>
        <taxon>Chrysomeloidea</taxon>
        <taxon>Chrysomelidae</taxon>
        <taxon>Galerucinae</taxon>
        <taxon>Alticini</taxon>
        <taxon>Psylliodes</taxon>
    </lineage>
</organism>
<accession>A0A9P0D5R8</accession>
<keyword evidence="3" id="KW-1185">Reference proteome</keyword>
<evidence type="ECO:0000313" key="3">
    <source>
        <dbReference type="Proteomes" id="UP001153636"/>
    </source>
</evidence>
<feature type="region of interest" description="Disordered" evidence="1">
    <location>
        <begin position="171"/>
        <end position="204"/>
    </location>
</feature>
<evidence type="ECO:0000313" key="2">
    <source>
        <dbReference type="EMBL" id="CAH1114767.1"/>
    </source>
</evidence>
<name>A0A9P0D5R8_9CUCU</name>
<dbReference type="AlphaFoldDB" id="A0A9P0D5R8"/>
<evidence type="ECO:0000256" key="1">
    <source>
        <dbReference type="SAM" id="MobiDB-lite"/>
    </source>
</evidence>
<dbReference type="Proteomes" id="UP001153636">
    <property type="component" value="Chromosome 8"/>
</dbReference>
<gene>
    <name evidence="2" type="ORF">PSYICH_LOCUS14248</name>
</gene>
<proteinExistence type="predicted"/>
<dbReference type="EMBL" id="OV651820">
    <property type="protein sequence ID" value="CAH1114767.1"/>
    <property type="molecule type" value="Genomic_DNA"/>
</dbReference>
<dbReference type="OrthoDB" id="421276at2759"/>
<sequence>MSEGRQCLVNNIIKQLQHAVQRTIYVNDSVDDLQKGLLNSINHVFGDHFECQNDCQEAGNINNTILEEYGILYHIKAALDRVVMLAENLIGNETSNKAEMFMSLLAKYNAGKRLNLITRGSFETQANIAVLRYNKGINWHADSWRNITDTEEGENLKIFLKRMVAKEQSRKQLVNKNISKTESSTGSKQTKKSHNTDYGPSVPATVSVAVNL</sequence>
<feature type="compositionally biased region" description="Polar residues" evidence="1">
    <location>
        <begin position="171"/>
        <end position="188"/>
    </location>
</feature>
<protein>
    <submittedName>
        <fullName evidence="2">Uncharacterized protein</fullName>
    </submittedName>
</protein>